<keyword evidence="2" id="KW-0560">Oxidoreductase</keyword>
<dbReference type="Gene3D" id="3.40.50.720">
    <property type="entry name" value="NAD(P)-binding Rossmann-like Domain"/>
    <property type="match status" value="1"/>
</dbReference>
<dbReference type="GO" id="GO:0016020">
    <property type="term" value="C:membrane"/>
    <property type="evidence" value="ECO:0007669"/>
    <property type="project" value="TreeGrafter"/>
</dbReference>
<reference evidence="5 6" key="1">
    <citation type="submission" date="2006-02" db="EMBL/GenBank/DDBJ databases">
        <authorList>
            <person name="Waterbury J."/>
            <person name="Ferriera S."/>
            <person name="Johnson J."/>
            <person name="Kravitz S."/>
            <person name="Halpern A."/>
            <person name="Remington K."/>
            <person name="Beeson K."/>
            <person name="Tran B."/>
            <person name="Rogers Y.-H."/>
            <person name="Friedman R."/>
            <person name="Venter J.C."/>
        </authorList>
    </citation>
    <scope>NUCLEOTIDE SEQUENCE [LARGE SCALE GENOMIC DNA]</scope>
    <source>
        <strain evidence="5 6">Nb-231</strain>
    </source>
</reference>
<dbReference type="EMBL" id="AAOF01000023">
    <property type="protein sequence ID" value="EAR20388.1"/>
    <property type="molecule type" value="Genomic_DNA"/>
</dbReference>
<feature type="compositionally biased region" description="Basic and acidic residues" evidence="4">
    <location>
        <begin position="51"/>
        <end position="60"/>
    </location>
</feature>
<dbReference type="PROSITE" id="PS00061">
    <property type="entry name" value="ADH_SHORT"/>
    <property type="match status" value="1"/>
</dbReference>
<dbReference type="PANTHER" id="PTHR44196:SF1">
    <property type="entry name" value="DEHYDROGENASE_REDUCTASE SDR FAMILY MEMBER 7B"/>
    <property type="match status" value="1"/>
</dbReference>
<organism evidence="5 6">
    <name type="scientific">Nitrococcus mobilis Nb-231</name>
    <dbReference type="NCBI Taxonomy" id="314278"/>
    <lineage>
        <taxon>Bacteria</taxon>
        <taxon>Pseudomonadati</taxon>
        <taxon>Pseudomonadota</taxon>
        <taxon>Gammaproteobacteria</taxon>
        <taxon>Chromatiales</taxon>
        <taxon>Ectothiorhodospiraceae</taxon>
        <taxon>Nitrococcus</taxon>
    </lineage>
</organism>
<dbReference type="Proteomes" id="UP000003374">
    <property type="component" value="Unassembled WGS sequence"/>
</dbReference>
<evidence type="ECO:0000313" key="6">
    <source>
        <dbReference type="Proteomes" id="UP000003374"/>
    </source>
</evidence>
<name>A4BV46_9GAMM</name>
<dbReference type="InterPro" id="IPR002347">
    <property type="entry name" value="SDR_fam"/>
</dbReference>
<dbReference type="HOGENOM" id="CLU_010194_2_1_6"/>
<proteinExistence type="inferred from homology"/>
<dbReference type="InterPro" id="IPR020904">
    <property type="entry name" value="Sc_DH/Rdtase_CS"/>
</dbReference>
<comment type="similarity">
    <text evidence="1 3">Belongs to the short-chain dehydrogenases/reductases (SDR) family.</text>
</comment>
<dbReference type="GO" id="GO:0016491">
    <property type="term" value="F:oxidoreductase activity"/>
    <property type="evidence" value="ECO:0007669"/>
    <property type="project" value="UniProtKB-KW"/>
</dbReference>
<dbReference type="PRINTS" id="PR00081">
    <property type="entry name" value="GDHRDH"/>
</dbReference>
<dbReference type="eggNOG" id="COG0300">
    <property type="taxonomic scope" value="Bacteria"/>
</dbReference>
<dbReference type="CDD" id="cd05233">
    <property type="entry name" value="SDR_c"/>
    <property type="match status" value="1"/>
</dbReference>
<dbReference type="SUPFAM" id="SSF51735">
    <property type="entry name" value="NAD(P)-binding Rossmann-fold domains"/>
    <property type="match status" value="1"/>
</dbReference>
<accession>A4BV46</accession>
<gene>
    <name evidence="5" type="ORF">NB231_00375</name>
</gene>
<dbReference type="InterPro" id="IPR036291">
    <property type="entry name" value="NAD(P)-bd_dom_sf"/>
</dbReference>
<dbReference type="AlphaFoldDB" id="A4BV46"/>
<dbReference type="STRING" id="314278.NB231_00375"/>
<evidence type="ECO:0000256" key="1">
    <source>
        <dbReference type="ARBA" id="ARBA00006484"/>
    </source>
</evidence>
<evidence type="ECO:0000256" key="3">
    <source>
        <dbReference type="RuleBase" id="RU000363"/>
    </source>
</evidence>
<dbReference type="PRINTS" id="PR00080">
    <property type="entry name" value="SDRFAMILY"/>
</dbReference>
<dbReference type="PANTHER" id="PTHR44196">
    <property type="entry name" value="DEHYDROGENASE/REDUCTASE SDR FAMILY MEMBER 7B"/>
    <property type="match status" value="1"/>
</dbReference>
<sequence>MQIAGKSALITGAGNGVGRAIAVAFARKGVRLTLSDRFEQRLRETAQQVEDVSREERPDDTPEVQLIPSDVPDSWRERVIRMVLERFGTLDILVNNVSVVQGGRLEKIEAEQLRAQLDANLVAPIYYTRAALPALKESGEAAIINVSSVLGLVGLPFYTVYTAAKAGIAGFSEALRRELVGEGIQVVTAYPDAMVVPMQEGTDLGPAEGFEYEPPEALADAVVAALERGETEVIRGSETIASLIERNRKQPQEVDDLLAQKKAALEQFAAAHRDA</sequence>
<comment type="caution">
    <text evidence="5">The sequence shown here is derived from an EMBL/GenBank/DDBJ whole genome shotgun (WGS) entry which is preliminary data.</text>
</comment>
<feature type="region of interest" description="Disordered" evidence="4">
    <location>
        <begin position="46"/>
        <end position="65"/>
    </location>
</feature>
<evidence type="ECO:0000256" key="2">
    <source>
        <dbReference type="ARBA" id="ARBA00023002"/>
    </source>
</evidence>
<protein>
    <submittedName>
        <fullName evidence="5">Putative ketoreductase</fullName>
    </submittedName>
</protein>
<evidence type="ECO:0000313" key="5">
    <source>
        <dbReference type="EMBL" id="EAR20388.1"/>
    </source>
</evidence>
<evidence type="ECO:0000256" key="4">
    <source>
        <dbReference type="SAM" id="MobiDB-lite"/>
    </source>
</evidence>
<dbReference type="Pfam" id="PF00106">
    <property type="entry name" value="adh_short"/>
    <property type="match status" value="1"/>
</dbReference>
<dbReference type="RefSeq" id="WP_004998661.1">
    <property type="nucleotide sequence ID" value="NZ_CH672427.1"/>
</dbReference>
<keyword evidence="6" id="KW-1185">Reference proteome</keyword>